<feature type="region of interest" description="Disordered" evidence="1">
    <location>
        <begin position="129"/>
        <end position="198"/>
    </location>
</feature>
<reference evidence="3" key="1">
    <citation type="submission" date="2022-11" db="UniProtKB">
        <authorList>
            <consortium name="WormBaseParasite"/>
        </authorList>
    </citation>
    <scope>IDENTIFICATION</scope>
</reference>
<sequence length="198" mass="21585">MDMTSSSNIGSQTNQHAWLFNSTTTHQESLAQLVVLFSSKTVVVVVVTSTAAPAAISTHPQLPDMEIFSADDSDPANSTTGFSASPSLWNAQLRYDEDELPDILLECFNLPSVKSQVAAALPQEQRWNGIEERSPVRSPDQLSVAESPPLSPVAQSPVQVPVVPSPLPSLRRSSRKRAPRKMLQLDGKKCYKKASPYQ</sequence>
<accession>A0A915EUL3</accession>
<evidence type="ECO:0000313" key="2">
    <source>
        <dbReference type="Proteomes" id="UP000887574"/>
    </source>
</evidence>
<evidence type="ECO:0000256" key="1">
    <source>
        <dbReference type="SAM" id="MobiDB-lite"/>
    </source>
</evidence>
<organism evidence="2 3">
    <name type="scientific">Ditylenchus dipsaci</name>
    <dbReference type="NCBI Taxonomy" id="166011"/>
    <lineage>
        <taxon>Eukaryota</taxon>
        <taxon>Metazoa</taxon>
        <taxon>Ecdysozoa</taxon>
        <taxon>Nematoda</taxon>
        <taxon>Chromadorea</taxon>
        <taxon>Rhabditida</taxon>
        <taxon>Tylenchina</taxon>
        <taxon>Tylenchomorpha</taxon>
        <taxon>Sphaerularioidea</taxon>
        <taxon>Anguinidae</taxon>
        <taxon>Anguininae</taxon>
        <taxon>Ditylenchus</taxon>
    </lineage>
</organism>
<keyword evidence="2" id="KW-1185">Reference proteome</keyword>
<protein>
    <submittedName>
        <fullName evidence="3">Uncharacterized protein</fullName>
    </submittedName>
</protein>
<feature type="compositionally biased region" description="Low complexity" evidence="1">
    <location>
        <begin position="152"/>
        <end position="162"/>
    </location>
</feature>
<evidence type="ECO:0000313" key="3">
    <source>
        <dbReference type="WBParaSite" id="jg9685"/>
    </source>
</evidence>
<dbReference type="Proteomes" id="UP000887574">
    <property type="component" value="Unplaced"/>
</dbReference>
<proteinExistence type="predicted"/>
<dbReference type="WBParaSite" id="jg9685">
    <property type="protein sequence ID" value="jg9685"/>
    <property type="gene ID" value="jg9685"/>
</dbReference>
<dbReference type="AlphaFoldDB" id="A0A915EUL3"/>
<name>A0A915EUL3_9BILA</name>